<feature type="transmembrane region" description="Helical" evidence="2">
    <location>
        <begin position="43"/>
        <end position="64"/>
    </location>
</feature>
<dbReference type="PANTHER" id="PTHR32309">
    <property type="entry name" value="TYROSINE-PROTEIN KINASE"/>
    <property type="match status" value="1"/>
</dbReference>
<gene>
    <name evidence="3" type="ORF">HEQ75_19360</name>
</gene>
<protein>
    <submittedName>
        <fullName evidence="3">Capsule biosynthesis protein</fullName>
    </submittedName>
</protein>
<evidence type="ECO:0000256" key="2">
    <source>
        <dbReference type="SAM" id="Phobius"/>
    </source>
</evidence>
<evidence type="ECO:0000313" key="4">
    <source>
        <dbReference type="Proteomes" id="UP000787635"/>
    </source>
</evidence>
<reference evidence="3 4" key="1">
    <citation type="submission" date="2020-03" db="EMBL/GenBank/DDBJ databases">
        <title>Roseomonas selenitidurans sp. nov. isolated from urban soil.</title>
        <authorList>
            <person name="Liu H."/>
        </authorList>
    </citation>
    <scope>NUCLEOTIDE SEQUENCE [LARGE SCALE GENOMIC DNA]</scope>
    <source>
        <strain evidence="3 4">BU-1</strain>
    </source>
</reference>
<comment type="caution">
    <text evidence="3">The sequence shown here is derived from an EMBL/GenBank/DDBJ whole genome shotgun (WGS) entry which is preliminary data.</text>
</comment>
<accession>A0ABX1E7T9</accession>
<name>A0ABX1E7T9_9PROT</name>
<dbReference type="PANTHER" id="PTHR32309:SF13">
    <property type="entry name" value="FERRIC ENTEROBACTIN TRANSPORT PROTEIN FEPE"/>
    <property type="match status" value="1"/>
</dbReference>
<evidence type="ECO:0000256" key="1">
    <source>
        <dbReference type="SAM" id="MobiDB-lite"/>
    </source>
</evidence>
<proteinExistence type="predicted"/>
<keyword evidence="2" id="KW-1133">Transmembrane helix</keyword>
<organism evidence="3 4">
    <name type="scientific">Falsiroseomonas selenitidurans</name>
    <dbReference type="NCBI Taxonomy" id="2716335"/>
    <lineage>
        <taxon>Bacteria</taxon>
        <taxon>Pseudomonadati</taxon>
        <taxon>Pseudomonadota</taxon>
        <taxon>Alphaproteobacteria</taxon>
        <taxon>Acetobacterales</taxon>
        <taxon>Roseomonadaceae</taxon>
        <taxon>Falsiroseomonas</taxon>
    </lineage>
</organism>
<sequence length="405" mass="44423">MKLSPPIKPSETLTASGVEPVSRPGARRPRQALLARLRPRTPLAWYALLVLLPTLLCAGYYTFYAADLYETEARILVRGRPGASGGGGAGAGLASILGATAGSMRPGAEEAQAVVSFIDSLDAVTGLQRELDLPAIWRRPEADLISRLHYEDPAAERLLKYYRRRVAVKYEIETGIATLQVLAYRPEDSLAIAQGLIRLSEELVNRFSARTSADTLRVGREEVAIAERRVLAAREALTAFREREQTLDPTAAAGSAVQTVARLEAALAEARTELQEKQAFMRRDNPQIQVLNNRIAALSAQIGLERARRTSGTETLTQQISGYERLQLEREFAERIYASAIASLEAARADAQRQQVFLMRVVEPNLAERATYPKAFFNTITLLVGLSVLYAVGWLLVAGAREHAS</sequence>
<feature type="region of interest" description="Disordered" evidence="1">
    <location>
        <begin position="1"/>
        <end position="24"/>
    </location>
</feature>
<dbReference type="EMBL" id="JAAVNE010000036">
    <property type="protein sequence ID" value="NKC33033.1"/>
    <property type="molecule type" value="Genomic_DNA"/>
</dbReference>
<keyword evidence="2" id="KW-0812">Transmembrane</keyword>
<evidence type="ECO:0000313" key="3">
    <source>
        <dbReference type="EMBL" id="NKC33033.1"/>
    </source>
</evidence>
<keyword evidence="2" id="KW-0472">Membrane</keyword>
<dbReference type="InterPro" id="IPR050445">
    <property type="entry name" value="Bact_polysacc_biosynth/exp"/>
</dbReference>
<feature type="transmembrane region" description="Helical" evidence="2">
    <location>
        <begin position="375"/>
        <end position="397"/>
    </location>
</feature>
<keyword evidence="4" id="KW-1185">Reference proteome</keyword>
<dbReference type="RefSeq" id="WP_168033768.1">
    <property type="nucleotide sequence ID" value="NZ_JAAVNE010000036.1"/>
</dbReference>
<dbReference type="Proteomes" id="UP000787635">
    <property type="component" value="Unassembled WGS sequence"/>
</dbReference>